<dbReference type="InterPro" id="IPR002035">
    <property type="entry name" value="VWF_A"/>
</dbReference>
<keyword evidence="6" id="KW-0130">Cell adhesion</keyword>
<feature type="domain" description="VWFA" evidence="10">
    <location>
        <begin position="857"/>
        <end position="1029"/>
    </location>
</feature>
<dbReference type="GeneTree" id="ENSGT00940000156462"/>
<evidence type="ECO:0000259" key="10">
    <source>
        <dbReference type="PROSITE" id="PS50234"/>
    </source>
</evidence>
<evidence type="ECO:0000256" key="2">
    <source>
        <dbReference type="ARBA" id="ARBA00022525"/>
    </source>
</evidence>
<reference evidence="11" key="2">
    <citation type="submission" date="2025-09" db="UniProtKB">
        <authorList>
            <consortium name="Ensembl"/>
        </authorList>
    </citation>
    <scope>IDENTIFICATION</scope>
</reference>
<keyword evidence="8" id="KW-0325">Glycoprotein</keyword>
<feature type="domain" description="VWFA" evidence="10">
    <location>
        <begin position="1237"/>
        <end position="1409"/>
    </location>
</feature>
<dbReference type="InterPro" id="IPR036465">
    <property type="entry name" value="vWFA_dom_sf"/>
</dbReference>
<organism evidence="11 12">
    <name type="scientific">Kryptolebias marmoratus</name>
    <name type="common">Mangrove killifish</name>
    <name type="synonym">Rivulus marmoratus</name>
    <dbReference type="NCBI Taxonomy" id="37003"/>
    <lineage>
        <taxon>Eukaryota</taxon>
        <taxon>Metazoa</taxon>
        <taxon>Chordata</taxon>
        <taxon>Craniata</taxon>
        <taxon>Vertebrata</taxon>
        <taxon>Euteleostomi</taxon>
        <taxon>Actinopterygii</taxon>
        <taxon>Neopterygii</taxon>
        <taxon>Teleostei</taxon>
        <taxon>Neoteleostei</taxon>
        <taxon>Acanthomorphata</taxon>
        <taxon>Ovalentaria</taxon>
        <taxon>Atherinomorphae</taxon>
        <taxon>Cyprinodontiformes</taxon>
        <taxon>Rivulidae</taxon>
        <taxon>Kryptolebias</taxon>
    </lineage>
</organism>
<dbReference type="OMA" id="DYTTQQE"/>
<evidence type="ECO:0000256" key="6">
    <source>
        <dbReference type="ARBA" id="ARBA00022889"/>
    </source>
</evidence>
<feature type="domain" description="VWFA" evidence="10">
    <location>
        <begin position="608"/>
        <end position="785"/>
    </location>
</feature>
<feature type="domain" description="VWFA" evidence="10">
    <location>
        <begin position="33"/>
        <end position="208"/>
    </location>
</feature>
<dbReference type="Ensembl" id="ENSKMAT00000014370.1">
    <property type="protein sequence ID" value="ENSKMAP00000014159.1"/>
    <property type="gene ID" value="ENSKMAG00000010599.1"/>
</dbReference>
<accession>A0A3Q3ART8</accession>
<keyword evidence="5" id="KW-0677">Repeat</keyword>
<evidence type="ECO:0000313" key="11">
    <source>
        <dbReference type="Ensembl" id="ENSKMAP00000014159.1"/>
    </source>
</evidence>
<name>A0A3Q3ART8_KRYMA</name>
<dbReference type="STRING" id="37003.ENSKMAP00000014159"/>
<evidence type="ECO:0000256" key="7">
    <source>
        <dbReference type="ARBA" id="ARBA00023119"/>
    </source>
</evidence>
<keyword evidence="12" id="KW-1185">Reference proteome</keyword>
<evidence type="ECO:0000256" key="1">
    <source>
        <dbReference type="ARBA" id="ARBA00004498"/>
    </source>
</evidence>
<dbReference type="FunFam" id="3.40.50.410:FF:000004">
    <property type="entry name" value="collagen alpha-6(VI) chain"/>
    <property type="match status" value="1"/>
</dbReference>
<dbReference type="PANTHER" id="PTHR24020">
    <property type="entry name" value="COLLAGEN ALPHA"/>
    <property type="match status" value="1"/>
</dbReference>
<dbReference type="GO" id="GO:0005581">
    <property type="term" value="C:collagen trimer"/>
    <property type="evidence" value="ECO:0007669"/>
    <property type="project" value="UniProtKB-KW"/>
</dbReference>
<evidence type="ECO:0000256" key="9">
    <source>
        <dbReference type="SAM" id="SignalP"/>
    </source>
</evidence>
<evidence type="ECO:0000256" key="8">
    <source>
        <dbReference type="ARBA" id="ARBA00023180"/>
    </source>
</evidence>
<keyword evidence="3" id="KW-0272">Extracellular matrix</keyword>
<reference evidence="11" key="1">
    <citation type="submission" date="2025-08" db="UniProtKB">
        <authorList>
            <consortium name="Ensembl"/>
        </authorList>
    </citation>
    <scope>IDENTIFICATION</scope>
</reference>
<evidence type="ECO:0000256" key="5">
    <source>
        <dbReference type="ARBA" id="ARBA00022737"/>
    </source>
</evidence>
<dbReference type="Proteomes" id="UP000264800">
    <property type="component" value="Unplaced"/>
</dbReference>
<keyword evidence="7" id="KW-0176">Collagen</keyword>
<feature type="chain" id="PRO_5018677737" evidence="9">
    <location>
        <begin position="27"/>
        <end position="1632"/>
    </location>
</feature>
<comment type="subcellular location">
    <subcellularLocation>
        <location evidence="1">Secreted</location>
        <location evidence="1">Extracellular space</location>
        <location evidence="1">Extracellular matrix</location>
    </subcellularLocation>
</comment>
<dbReference type="PANTHER" id="PTHR24020:SF86">
    <property type="entry name" value="COLLAGEN, TYPE VI, ALPHA 4"/>
    <property type="match status" value="1"/>
</dbReference>
<dbReference type="FunFam" id="3.40.50.410:FF:000003">
    <property type="entry name" value="Collagen type VI alpha 3 chain"/>
    <property type="match status" value="7"/>
</dbReference>
<dbReference type="PROSITE" id="PS50234">
    <property type="entry name" value="VWFA"/>
    <property type="match status" value="8"/>
</dbReference>
<keyword evidence="4 9" id="KW-0732">Signal</keyword>
<feature type="signal peptide" evidence="9">
    <location>
        <begin position="1"/>
        <end position="26"/>
    </location>
</feature>
<dbReference type="Gene3D" id="3.40.50.410">
    <property type="entry name" value="von Willebrand factor, type A domain"/>
    <property type="match status" value="8"/>
</dbReference>
<dbReference type="SUPFAM" id="SSF53300">
    <property type="entry name" value="vWA-like"/>
    <property type="match status" value="8"/>
</dbReference>
<evidence type="ECO:0000256" key="4">
    <source>
        <dbReference type="ARBA" id="ARBA00022729"/>
    </source>
</evidence>
<dbReference type="InterPro" id="IPR050525">
    <property type="entry name" value="ECM_Assembly_Org"/>
</dbReference>
<dbReference type="GO" id="GO:0007155">
    <property type="term" value="P:cell adhesion"/>
    <property type="evidence" value="ECO:0007669"/>
    <property type="project" value="UniProtKB-KW"/>
</dbReference>
<proteinExistence type="predicted"/>
<sequence length="1632" mass="178993">MRRHRLLPLCVLLGVLFAGLLPKLDAQDSLGADLYFLVDSSWSMGEKNFEHVRQFLYTLTQSLHQVGRGRFKFALVQYNSRPKTEFHLNSYPTTQDVLGHIKAMSYRGGGTRTGLGLDYLIHSHLTTSSGSRAADGVAQVVVVLTDGRSQDDVSEPAQVLQMAGVEMFAVGVQDAVDSELREMASQPHETHVFNVDSFLKLRDIIQDLVVSAPVAGGGTAQDSADLIFLIDGSENVGAANFPYVRDLILRVIEPLSVGSDAIRVALVQYSSYPEIKFNLNRFYDKSQVLGAVKGLTYSGGAESNLGAAMEEVAESLLSETAGSRELEAVPQVLVIISAGPSSDDTGVGDRALKRANVITLGVSIGDTAAANLEEVATDRRFVQRASDFRTLAATAGGLVSTITDLAMGTIIIQNSFTEVVAAAQRDIIFLIDSTMGPVILTNVVNYIKQFVNSRPIGPDAIQVGVAQFSSAQRVVMDLNTHDTRESLAAALDNIKPRSGQTINMGAALNFVRENMLRPEKGSRMREGVPQVVMLWTSKKSSDGVQQPAEALLRRGVLIMAAGFKTANVDELNQIASSERVVFSAKEFRQKSWVVVEITTVQTQKVVRDIVFLLDGSSYIGNTNFPYVRDFMINLINHLDIRPDRVQIGLIQFAEQPRVEFYLNTYNNKDDVVNKISQLRLTGGYELNIGAAMNYALENMFVPPAGSRGVTTAQQVLVLITGGPSQDDAKIVADKLALAGVLTFTVTSGQADVEEMRKIAFVQDLAYHQPEFSDLPAMDEAVLPSLITVVGDTQTEKKCMGMLVGLYQGSEMDRLTDENRQEPSWTVMFGDDICSDSWDQVEESLEKRSELITGDERDVAFLIDGTDSVRAEFPLIRDFILKVIEPLDIGPDKVRVSVVQHSERPTPTFYLKTYQTKDEVLRAVRGMSLAGGRSLNTGVALRYMKDVAMSESYGSRSANDVPQFLIVLAADRSADNVKEPAGELKTEGVVPFGVGVKNADKKQMEEIAHNPSFAFKVKEFSELETIPQRLNNYVSLPKDELMVLLQEVQNVAVKRDIVFLLDGSDNTRNGFQNIKHFVKSIVESLFVDESLDRVSVVQFADNTKVNFYLNSHKTKNDNINAIDNLTHKGGRRRNVGAALQFVRHRVFTSSTGSRRLEGVPQILILLSSRPSTDSVSGPAFALKEHEIVSFGVGVGDANLAELEMVAAKPDFTYKVADFSQLPSVQLQLLILFCIDAQNIVFLLDGSDDTLRDFPVMKSFVQQVVEALSVGENKDRVSVVQYSQDQQTHFSLKTYMNKQDVLNAVLLLNHKGGKLRNTGAAVDYVRKSVFAGSSGSRHEEGVPQILILLTGGRSQDDVTRVAAALKHENVVPFCVGTRNADIIELQMIAHNPSYAFSILRFEEIGNIYQQLVSFVKRTNVSTQIVSSSESKDIVFLLDSSDGMQSEFDAVLGFVERMVEKLNVDERKDQVSVVQYSKEPSVDFYLNTHQTQQSVAENVKNLRHKGGSPLNTGAALNFVRDNIFTASSGSRRQQGVPQTLVLLTGGRSSDDVRNAAENLKVMGVTVIVVGMKDADILEMQSISQEADVFLAADSSDLSAIGQQILSTTVRNVNVVTTLASSGKNILVRSYNAFKT</sequence>
<feature type="domain" description="VWFA" evidence="10">
    <location>
        <begin position="1430"/>
        <end position="1601"/>
    </location>
</feature>
<keyword evidence="2" id="KW-0964">Secreted</keyword>
<feature type="domain" description="VWFA" evidence="10">
    <location>
        <begin position="1055"/>
        <end position="1227"/>
    </location>
</feature>
<feature type="domain" description="VWFA" evidence="10">
    <location>
        <begin position="225"/>
        <end position="402"/>
    </location>
</feature>
<dbReference type="Pfam" id="PF00092">
    <property type="entry name" value="VWA"/>
    <property type="match status" value="8"/>
</dbReference>
<dbReference type="PRINTS" id="PR00453">
    <property type="entry name" value="VWFADOMAIN"/>
</dbReference>
<evidence type="ECO:0000313" key="12">
    <source>
        <dbReference type="Proteomes" id="UP000264800"/>
    </source>
</evidence>
<evidence type="ECO:0000256" key="3">
    <source>
        <dbReference type="ARBA" id="ARBA00022530"/>
    </source>
</evidence>
<protein>
    <submittedName>
        <fullName evidence="11">Collagen, type VI, alpha 3</fullName>
    </submittedName>
</protein>
<feature type="domain" description="VWFA" evidence="10">
    <location>
        <begin position="426"/>
        <end position="609"/>
    </location>
</feature>
<dbReference type="SMART" id="SM00327">
    <property type="entry name" value="VWA"/>
    <property type="match status" value="8"/>
</dbReference>